<feature type="region of interest" description="Disordered" evidence="4">
    <location>
        <begin position="420"/>
        <end position="470"/>
    </location>
</feature>
<dbReference type="SUPFAM" id="SSF140959">
    <property type="entry name" value="Indolic compounds 2,3-dioxygenase-like"/>
    <property type="match status" value="1"/>
</dbReference>
<feature type="compositionally biased region" description="Polar residues" evidence="4">
    <location>
        <begin position="420"/>
        <end position="429"/>
    </location>
</feature>
<evidence type="ECO:0000256" key="3">
    <source>
        <dbReference type="ARBA" id="ARBA00023004"/>
    </source>
</evidence>
<comment type="similarity">
    <text evidence="1">Belongs to the indoleamine 2,3-dioxygenase family.</text>
</comment>
<dbReference type="InterPro" id="IPR037217">
    <property type="entry name" value="Trp/Indoleamine_2_3_dOase-like"/>
</dbReference>
<dbReference type="InterPro" id="IPR000898">
    <property type="entry name" value="Indolamine_dOase"/>
</dbReference>
<keyword evidence="6" id="KW-1185">Reference proteome</keyword>
<keyword evidence="3" id="KW-0408">Iron</keyword>
<dbReference type="PANTHER" id="PTHR28657">
    <property type="entry name" value="INDOLEAMINE 2,3-DIOXYGENASE"/>
    <property type="match status" value="1"/>
</dbReference>
<dbReference type="Pfam" id="PF01231">
    <property type="entry name" value="IDO"/>
    <property type="match status" value="1"/>
</dbReference>
<evidence type="ECO:0000313" key="5">
    <source>
        <dbReference type="EMBL" id="KAL1867829.1"/>
    </source>
</evidence>
<dbReference type="Gene3D" id="1.20.58.480">
    <property type="match status" value="1"/>
</dbReference>
<gene>
    <name evidence="5" type="ORF">VTK73DRAFT_3971</name>
</gene>
<feature type="compositionally biased region" description="Low complexity" evidence="4">
    <location>
        <begin position="436"/>
        <end position="450"/>
    </location>
</feature>
<reference evidence="5 6" key="1">
    <citation type="journal article" date="2024" name="Commun. Biol.">
        <title>Comparative genomic analysis of thermophilic fungi reveals convergent evolutionary adaptations and gene losses.</title>
        <authorList>
            <person name="Steindorff A.S."/>
            <person name="Aguilar-Pontes M.V."/>
            <person name="Robinson A.J."/>
            <person name="Andreopoulos B."/>
            <person name="LaButti K."/>
            <person name="Kuo A."/>
            <person name="Mondo S."/>
            <person name="Riley R."/>
            <person name="Otillar R."/>
            <person name="Haridas S."/>
            <person name="Lipzen A."/>
            <person name="Grimwood J."/>
            <person name="Schmutz J."/>
            <person name="Clum A."/>
            <person name="Reid I.D."/>
            <person name="Moisan M.C."/>
            <person name="Butler G."/>
            <person name="Nguyen T.T.M."/>
            <person name="Dewar K."/>
            <person name="Conant G."/>
            <person name="Drula E."/>
            <person name="Henrissat B."/>
            <person name="Hansel C."/>
            <person name="Singer S."/>
            <person name="Hutchinson M.I."/>
            <person name="de Vries R.P."/>
            <person name="Natvig D.O."/>
            <person name="Powell A.J."/>
            <person name="Tsang A."/>
            <person name="Grigoriev I.V."/>
        </authorList>
    </citation>
    <scope>NUCLEOTIDE SEQUENCE [LARGE SCALE GENOMIC DNA]</scope>
    <source>
        <strain evidence="5 6">ATCC 24622</strain>
    </source>
</reference>
<comment type="caution">
    <text evidence="5">The sequence shown here is derived from an EMBL/GenBank/DDBJ whole genome shotgun (WGS) entry which is preliminary data.</text>
</comment>
<dbReference type="Proteomes" id="UP001586593">
    <property type="component" value="Unassembled WGS sequence"/>
</dbReference>
<dbReference type="EMBL" id="JAZHXJ010000230">
    <property type="protein sequence ID" value="KAL1867829.1"/>
    <property type="molecule type" value="Genomic_DNA"/>
</dbReference>
<name>A0ABR3WWX9_9PEZI</name>
<evidence type="ECO:0000256" key="1">
    <source>
        <dbReference type="ARBA" id="ARBA00007119"/>
    </source>
</evidence>
<evidence type="ECO:0008006" key="7">
    <source>
        <dbReference type="Google" id="ProtNLM"/>
    </source>
</evidence>
<proteinExistence type="inferred from homology"/>
<evidence type="ECO:0000256" key="2">
    <source>
        <dbReference type="ARBA" id="ARBA00022723"/>
    </source>
</evidence>
<evidence type="ECO:0000313" key="6">
    <source>
        <dbReference type="Proteomes" id="UP001586593"/>
    </source>
</evidence>
<keyword evidence="2" id="KW-0479">Metal-binding</keyword>
<evidence type="ECO:0000256" key="4">
    <source>
        <dbReference type="SAM" id="MobiDB-lite"/>
    </source>
</evidence>
<dbReference type="PANTHER" id="PTHR28657:SF10">
    <property type="entry name" value="INDOLEAMINE 2,3-DIOXYGENASE"/>
    <property type="match status" value="1"/>
</dbReference>
<protein>
    <recommendedName>
        <fullName evidence="7">Indoleamine 2,3-dioxygenase</fullName>
    </recommendedName>
</protein>
<accession>A0ABR3WWX9</accession>
<dbReference type="PROSITE" id="PS00876">
    <property type="entry name" value="IDO_1"/>
    <property type="match status" value="1"/>
</dbReference>
<feature type="region of interest" description="Disordered" evidence="4">
    <location>
        <begin position="296"/>
        <end position="316"/>
    </location>
</feature>
<organism evidence="5 6">
    <name type="scientific">Phialemonium thermophilum</name>
    <dbReference type="NCBI Taxonomy" id="223376"/>
    <lineage>
        <taxon>Eukaryota</taxon>
        <taxon>Fungi</taxon>
        <taxon>Dikarya</taxon>
        <taxon>Ascomycota</taxon>
        <taxon>Pezizomycotina</taxon>
        <taxon>Sordariomycetes</taxon>
        <taxon>Sordariomycetidae</taxon>
        <taxon>Cephalothecales</taxon>
        <taxon>Cephalothecaceae</taxon>
        <taxon>Phialemonium</taxon>
    </lineage>
</organism>
<sequence length="470" mass="51760">MTSRCRQSSWEDTFTLSDPRGLAAYAVTQNGFLPDRAPLRRLPDPYYAPWEALIDTLPSSTENGTLRTAVEQLPVLSAEDRLKTIDEQRRAYVILSFLTHAYVWGGDTPAEILPPSISIPLVQISTLLELPPVATYAALNLWNFTSSNNDFTDLDSLHALHTFTGTKDESWFYVVSVAMEAQGGYIIPVMIRALEAAKRQDHATVISALHELCNCIRLIGWLLDRMYEKCNPNVFYHQIRPFLAGSKNMGPAGLPRGLFYGEGDGRGQWLEFRGGSNGQSSLIQFFDLVLGVTHTSTGNSSPESRTDPLNSTTSPSAGSIVVSFHEEVRSYMPGPHRRFLERVARLGSIRDFAAAEPGDLSATAVGLHEELRRAFREATETLATFRNKHLQIVTRYIVIPSRMARGPNGGPTKVNLANVKTNPKKQNGSCGRDSGTELTGTGGTALLPFLKQSRDETTKAGELYRAAKEG</sequence>